<dbReference type="EMBL" id="CP001251">
    <property type="protein sequence ID" value="ACK41890.1"/>
    <property type="molecule type" value="Genomic_DNA"/>
</dbReference>
<organism evidence="2 3">
    <name type="scientific">Dictyoglomus turgidum (strain DSM 6724 / Z-1310)</name>
    <dbReference type="NCBI Taxonomy" id="515635"/>
    <lineage>
        <taxon>Bacteria</taxon>
        <taxon>Pseudomonadati</taxon>
        <taxon>Dictyoglomota</taxon>
        <taxon>Dictyoglomia</taxon>
        <taxon>Dictyoglomales</taxon>
        <taxon>Dictyoglomaceae</taxon>
        <taxon>Dictyoglomus</taxon>
    </lineage>
</organism>
<proteinExistence type="predicted"/>
<dbReference type="HOGENOM" id="CLU_962192_0_0_0"/>
<dbReference type="SUPFAM" id="SSF56935">
    <property type="entry name" value="Porins"/>
    <property type="match status" value="1"/>
</dbReference>
<protein>
    <recommendedName>
        <fullName evidence="4">PorV/PorQ family protein</fullName>
    </recommendedName>
</protein>
<evidence type="ECO:0000313" key="3">
    <source>
        <dbReference type="Proteomes" id="UP000007719"/>
    </source>
</evidence>
<dbReference type="Gene3D" id="2.40.160.60">
    <property type="entry name" value="Outer membrane protein transport protein (OMPP1/FadL/TodX)"/>
    <property type="match status" value="1"/>
</dbReference>
<dbReference type="KEGG" id="dtu:Dtur_0602"/>
<dbReference type="RefSeq" id="WP_012582975.1">
    <property type="nucleotide sequence ID" value="NC_011661.1"/>
</dbReference>
<name>B8DZF7_DICTD</name>
<feature type="chain" id="PRO_5002867706" description="PorV/PorQ family protein" evidence="1">
    <location>
        <begin position="21"/>
        <end position="289"/>
    </location>
</feature>
<evidence type="ECO:0000256" key="1">
    <source>
        <dbReference type="SAM" id="SignalP"/>
    </source>
</evidence>
<gene>
    <name evidence="2" type="ordered locus">Dtur_0602</name>
</gene>
<dbReference type="AlphaFoldDB" id="B8DZF7"/>
<keyword evidence="1" id="KW-0732">Signal</keyword>
<dbReference type="Proteomes" id="UP000007719">
    <property type="component" value="Chromosome"/>
</dbReference>
<dbReference type="OrthoDB" id="9812362at2"/>
<dbReference type="EnsemblBacteria" id="ACK41890">
    <property type="protein sequence ID" value="ACK41890"/>
    <property type="gene ID" value="Dtur_0602"/>
</dbReference>
<dbReference type="STRING" id="515635.Dtur_0602"/>
<evidence type="ECO:0000313" key="2">
    <source>
        <dbReference type="EMBL" id="ACK41890.1"/>
    </source>
</evidence>
<feature type="signal peptide" evidence="1">
    <location>
        <begin position="1"/>
        <end position="20"/>
    </location>
</feature>
<keyword evidence="3" id="KW-1185">Reference proteome</keyword>
<accession>B8DZF7</accession>
<dbReference type="InParanoid" id="B8DZF7"/>
<evidence type="ECO:0008006" key="4">
    <source>
        <dbReference type="Google" id="ProtNLM"/>
    </source>
</evidence>
<reference evidence="3" key="1">
    <citation type="journal article" date="2016" name="Front. Microbiol.">
        <title>The complete genome sequence of hyperthermophile Dictyoglomus turgidum DSM 6724 reveals a specialized carbohydrate fermentor.</title>
        <authorList>
            <person name="Brumm P.J."/>
            <person name="Gowda K."/>
            <person name="Robb F.T."/>
            <person name="Mead D.A."/>
        </authorList>
    </citation>
    <scope>NUCLEOTIDE SEQUENCE [LARGE SCALE GENOMIC DNA]</scope>
    <source>
        <strain evidence="3">DSM 6724 / Z-1310</strain>
    </source>
</reference>
<sequence>MKKILISFLTITFLISLTFASDTGGVFSPLILDAKSGGMGEAFTAISEGFSGLTYNPAGLTYIDEVTLGFTHLQIPQSFTRVEFIGGAINLGIFSLGAGLQAVGVTNPDELLFPYYEGIAQISLAKKLNNKLSLGTSLRLYVAKLDTEEANGLGIDIGAIYEITPVLRLGAVWYNPISYIKWTTGLIETPGRQDLVLGVNYKLFLGEFPLNIAFDFSFYDKIYFYQRLHFGLETQIPKTPVIIRTGYNGEKNTLSFGVGLNTKNIEFNYAFLYTKDMSNQHIFSLSLKY</sequence>